<keyword evidence="2" id="KW-1185">Reference proteome</keyword>
<evidence type="ECO:0000313" key="2">
    <source>
        <dbReference type="Proteomes" id="UP001150941"/>
    </source>
</evidence>
<proteinExistence type="predicted"/>
<reference evidence="1" key="1">
    <citation type="submission" date="2022-11" db="EMBL/GenBank/DDBJ databases">
        <authorList>
            <person name="Petersen C."/>
        </authorList>
    </citation>
    <scope>NUCLEOTIDE SEQUENCE</scope>
    <source>
        <strain evidence="1">IBT 19713</strain>
    </source>
</reference>
<dbReference type="RefSeq" id="XP_058325358.1">
    <property type="nucleotide sequence ID" value="XM_058479835.1"/>
</dbReference>
<comment type="caution">
    <text evidence="1">The sequence shown here is derived from an EMBL/GenBank/DDBJ whole genome shotgun (WGS) entry which is preliminary data.</text>
</comment>
<sequence length="92" mass="10742">MSIRTAASLRSDRCFFSSGVKFDYDPGYKAARCVSRQYPSSKFMKPIQVITASISWSMSVGWCWLLHGRRGQYHTLQRQWADMDGSFRKFFQ</sequence>
<organism evidence="1 2">
    <name type="scientific">Penicillium chermesinum</name>
    <dbReference type="NCBI Taxonomy" id="63820"/>
    <lineage>
        <taxon>Eukaryota</taxon>
        <taxon>Fungi</taxon>
        <taxon>Dikarya</taxon>
        <taxon>Ascomycota</taxon>
        <taxon>Pezizomycotina</taxon>
        <taxon>Eurotiomycetes</taxon>
        <taxon>Eurotiomycetidae</taxon>
        <taxon>Eurotiales</taxon>
        <taxon>Aspergillaceae</taxon>
        <taxon>Penicillium</taxon>
    </lineage>
</organism>
<reference evidence="1" key="2">
    <citation type="journal article" date="2023" name="IMA Fungus">
        <title>Comparative genomic study of the Penicillium genus elucidates a diverse pangenome and 15 lateral gene transfer events.</title>
        <authorList>
            <person name="Petersen C."/>
            <person name="Sorensen T."/>
            <person name="Nielsen M.R."/>
            <person name="Sondergaard T.E."/>
            <person name="Sorensen J.L."/>
            <person name="Fitzpatrick D.A."/>
            <person name="Frisvad J.C."/>
            <person name="Nielsen K.L."/>
        </authorList>
    </citation>
    <scope>NUCLEOTIDE SEQUENCE</scope>
    <source>
        <strain evidence="1">IBT 19713</strain>
    </source>
</reference>
<evidence type="ECO:0000313" key="1">
    <source>
        <dbReference type="EMBL" id="KAJ5214861.1"/>
    </source>
</evidence>
<dbReference type="GeneID" id="83207139"/>
<dbReference type="Proteomes" id="UP001150941">
    <property type="component" value="Unassembled WGS sequence"/>
</dbReference>
<protein>
    <submittedName>
        <fullName evidence="1">Uncharacterized protein</fullName>
    </submittedName>
</protein>
<gene>
    <name evidence="1" type="ORF">N7468_010540</name>
</gene>
<dbReference type="EMBL" id="JAPQKS010000009">
    <property type="protein sequence ID" value="KAJ5214861.1"/>
    <property type="molecule type" value="Genomic_DNA"/>
</dbReference>
<accession>A0A9W9N7Y4</accession>
<dbReference type="AlphaFoldDB" id="A0A9W9N7Y4"/>
<name>A0A9W9N7Y4_9EURO</name>